<evidence type="ECO:0000259" key="3">
    <source>
        <dbReference type="PROSITE" id="PS50891"/>
    </source>
</evidence>
<dbReference type="InterPro" id="IPR004883">
    <property type="entry name" value="LOB"/>
</dbReference>
<comment type="caution">
    <text evidence="4">The sequence shown here is derived from an EMBL/GenBank/DDBJ whole genome shotgun (WGS) entry which is preliminary data.</text>
</comment>
<keyword evidence="5" id="KW-1185">Reference proteome</keyword>
<dbReference type="Proteomes" id="UP001151752">
    <property type="component" value="Chromosome 11"/>
</dbReference>
<reference evidence="4" key="2">
    <citation type="journal article" date="2023" name="Int. J. Mol. Sci.">
        <title>De Novo Assembly and Annotation of 11 Diverse Shrub Willow (Salix) Genomes Reveals Novel Gene Organization in Sex-Linked Regions.</title>
        <authorList>
            <person name="Hyden B."/>
            <person name="Feng K."/>
            <person name="Yates T.B."/>
            <person name="Jawdy S."/>
            <person name="Cereghino C."/>
            <person name="Smart L.B."/>
            <person name="Muchero W."/>
        </authorList>
    </citation>
    <scope>NUCLEOTIDE SEQUENCE</scope>
    <source>
        <tissue evidence="4">Shoot tip</tissue>
    </source>
</reference>
<organism evidence="4 5">
    <name type="scientific">Salix koriyanagi</name>
    <dbReference type="NCBI Taxonomy" id="2511006"/>
    <lineage>
        <taxon>Eukaryota</taxon>
        <taxon>Viridiplantae</taxon>
        <taxon>Streptophyta</taxon>
        <taxon>Embryophyta</taxon>
        <taxon>Tracheophyta</taxon>
        <taxon>Spermatophyta</taxon>
        <taxon>Magnoliopsida</taxon>
        <taxon>eudicotyledons</taxon>
        <taxon>Gunneridae</taxon>
        <taxon>Pentapetalae</taxon>
        <taxon>rosids</taxon>
        <taxon>fabids</taxon>
        <taxon>Malpighiales</taxon>
        <taxon>Salicaceae</taxon>
        <taxon>Saliceae</taxon>
        <taxon>Salix</taxon>
    </lineage>
</organism>
<evidence type="ECO:0000256" key="1">
    <source>
        <dbReference type="ARBA" id="ARBA00005474"/>
    </source>
</evidence>
<feature type="compositionally biased region" description="Polar residues" evidence="2">
    <location>
        <begin position="253"/>
        <end position="263"/>
    </location>
</feature>
<proteinExistence type="inferred from homology"/>
<dbReference type="EMBL" id="JAPFFM010000012">
    <property type="protein sequence ID" value="KAJ6728521.1"/>
    <property type="molecule type" value="Genomic_DNA"/>
</dbReference>
<evidence type="ECO:0000256" key="2">
    <source>
        <dbReference type="SAM" id="MobiDB-lite"/>
    </source>
</evidence>
<accession>A0A9Q0UEC7</accession>
<name>A0A9Q0UEC7_9ROSI</name>
<reference evidence="4" key="1">
    <citation type="submission" date="2022-11" db="EMBL/GenBank/DDBJ databases">
        <authorList>
            <person name="Hyden B.L."/>
            <person name="Feng K."/>
            <person name="Yates T."/>
            <person name="Jawdy S."/>
            <person name="Smart L.B."/>
            <person name="Muchero W."/>
        </authorList>
    </citation>
    <scope>NUCLEOTIDE SEQUENCE</scope>
    <source>
        <tissue evidence="4">Shoot tip</tissue>
    </source>
</reference>
<evidence type="ECO:0000313" key="4">
    <source>
        <dbReference type="EMBL" id="KAJ6728521.1"/>
    </source>
</evidence>
<dbReference type="AlphaFoldDB" id="A0A9Q0UEC7"/>
<dbReference type="PROSITE" id="PS50891">
    <property type="entry name" value="LOB"/>
    <property type="match status" value="1"/>
</dbReference>
<gene>
    <name evidence="4" type="ORF">OIU74_006555</name>
</gene>
<dbReference type="PANTHER" id="PTHR31301">
    <property type="entry name" value="LOB DOMAIN-CONTAINING PROTEIN 4-RELATED"/>
    <property type="match status" value="1"/>
</dbReference>
<comment type="similarity">
    <text evidence="1">Belongs to the LOB domain-containing protein family.</text>
</comment>
<protein>
    <submittedName>
        <fullName evidence="4">LOB DOMAIN-CONTAINING PROTEIN 4-RELATED</fullName>
    </submittedName>
</protein>
<dbReference type="Pfam" id="PF03195">
    <property type="entry name" value="LOB"/>
    <property type="match status" value="1"/>
</dbReference>
<sequence length="403" mass="45519">MSAGGIIEGCSSNSANKCASCRHQRRRCPTDCIFRPYFPLRKQIEFESARRIFGISNMERMLRNLGVQDRANSVESIIWEATCWSKDSINGPLGCLKRLIDSERQAKQENQLLRKQLYSLSRSGRSTQIDEKQQNQTNEQMLNMEGSASDQVYATPDSDIARNYYFDSEEGLELHWQGNIYTRFGSVNPQEIEGGRILQTTLQSSPLSNYDQINGRTHVRDINGNHGRVAHASSTPNPIAQMQRRGNLESHQKANPSFPSNPQEIDHGRTIVSLSQVNSFPHRYGNEAYVGDIGQVASLHNAILQTRQIRNQLDEVSSQAAFFNTPLAYHHQVSLPSAYNHQWRGFHVQDQALVNPNIVHSQQMLGQGVDFHRSANAAPEPNRVRGTSVLQAPYHVDQQNNVR</sequence>
<feature type="region of interest" description="Disordered" evidence="2">
    <location>
        <begin position="246"/>
        <end position="265"/>
    </location>
</feature>
<feature type="domain" description="LOB" evidence="3">
    <location>
        <begin position="16"/>
        <end position="117"/>
    </location>
</feature>
<dbReference type="PANTHER" id="PTHR31301:SF19">
    <property type="entry name" value="LOB DOMAIN-CONTAINING PROTEIN 2"/>
    <property type="match status" value="1"/>
</dbReference>
<evidence type="ECO:0000313" key="5">
    <source>
        <dbReference type="Proteomes" id="UP001151752"/>
    </source>
</evidence>